<dbReference type="EMBL" id="CP078093">
    <property type="protein sequence ID" value="QXM06563.1"/>
    <property type="molecule type" value="Genomic_DNA"/>
</dbReference>
<evidence type="ECO:0008006" key="3">
    <source>
        <dbReference type="Google" id="ProtNLM"/>
    </source>
</evidence>
<gene>
    <name evidence="1" type="ORF">KVH43_02095</name>
</gene>
<name>A0ABX8RBY9_9CLOT</name>
<sequence length="381" mass="45730">MNEKLIAYQEESEEIYSLINNLDQFVDAILEIEIRENNNEFEFYIKDINTAYSKHLQRSADEIIGKNIFELYDEKIARVYKEKGAYLYKNKTKSSVSFYIKKEKGQYSVISEKEILVKEDTVFWEITLYHLIKENELNRMCIVIKNITKLLDNINKIKTKDALKTYNDKIMNISDIISNLSHMWRQPLNSLNFCIINLIDEIKSEYEDKIDLEDYYQEIWEIIKNLSKKIEKFQVFFEQEYKSEFFEVKKSIELTLEIMEEKIKKDHIKINIDTNKNIKMHGFLNEFAQLIYYILYEIIEYCKKAFDIYNRALHIRIDEYDERINVIILLQYNQEKYKTIDFHLNNLLMIKNITEQKIKGNIKLINNDGEKGIALSFPMGI</sequence>
<reference evidence="1" key="1">
    <citation type="submission" date="2021-07" db="EMBL/GenBank/DDBJ databases">
        <title>Complete genome sequence of Crassaminicella sp. 143-21, isolated from a deep-sea hydrothermal vent.</title>
        <authorList>
            <person name="Li X."/>
        </authorList>
    </citation>
    <scope>NUCLEOTIDE SEQUENCE</scope>
    <source>
        <strain evidence="1">143-21</strain>
    </source>
</reference>
<evidence type="ECO:0000313" key="1">
    <source>
        <dbReference type="EMBL" id="QXM06563.1"/>
    </source>
</evidence>
<organism evidence="1 2">
    <name type="scientific">Crassaminicella indica</name>
    <dbReference type="NCBI Taxonomy" id="2855394"/>
    <lineage>
        <taxon>Bacteria</taxon>
        <taxon>Bacillati</taxon>
        <taxon>Bacillota</taxon>
        <taxon>Clostridia</taxon>
        <taxon>Eubacteriales</taxon>
        <taxon>Clostridiaceae</taxon>
        <taxon>Crassaminicella</taxon>
    </lineage>
</organism>
<proteinExistence type="predicted"/>
<dbReference type="RefSeq" id="WP_218283259.1">
    <property type="nucleotide sequence ID" value="NZ_CP078093.1"/>
</dbReference>
<evidence type="ECO:0000313" key="2">
    <source>
        <dbReference type="Proteomes" id="UP000886818"/>
    </source>
</evidence>
<dbReference type="Proteomes" id="UP000886818">
    <property type="component" value="Chromosome"/>
</dbReference>
<accession>A0ABX8RBY9</accession>
<protein>
    <recommendedName>
        <fullName evidence="3">Histidine kinase</fullName>
    </recommendedName>
</protein>
<keyword evidence="2" id="KW-1185">Reference proteome</keyword>